<reference evidence="2 3" key="1">
    <citation type="submission" date="2019-03" db="EMBL/GenBank/DDBJ databases">
        <title>Genomic Encyclopedia of Type Strains, Phase IV (KMG-IV): sequencing the most valuable type-strain genomes for metagenomic binning, comparative biology and taxonomic classification.</title>
        <authorList>
            <person name="Goeker M."/>
        </authorList>
    </citation>
    <scope>NUCLEOTIDE SEQUENCE [LARGE SCALE GENOMIC DNA]</scope>
    <source>
        <strain evidence="2 3">DSM 23802</strain>
    </source>
</reference>
<proteinExistence type="predicted"/>
<keyword evidence="3" id="KW-1185">Reference proteome</keyword>
<dbReference type="Proteomes" id="UP000295788">
    <property type="component" value="Unassembled WGS sequence"/>
</dbReference>
<name>A0A4R3KKN6_9BACI</name>
<evidence type="ECO:0000256" key="1">
    <source>
        <dbReference type="SAM" id="Phobius"/>
    </source>
</evidence>
<accession>A0A4R3KKN6</accession>
<gene>
    <name evidence="2" type="ORF">EDD72_103137</name>
</gene>
<dbReference type="EMBL" id="SMAB01000003">
    <property type="protein sequence ID" value="TCS83811.1"/>
    <property type="molecule type" value="Genomic_DNA"/>
</dbReference>
<keyword evidence="1" id="KW-0472">Membrane</keyword>
<keyword evidence="1" id="KW-0812">Transmembrane</keyword>
<feature type="transmembrane region" description="Helical" evidence="1">
    <location>
        <begin position="6"/>
        <end position="22"/>
    </location>
</feature>
<protein>
    <submittedName>
        <fullName evidence="2">Uncharacterized protein</fullName>
    </submittedName>
</protein>
<dbReference type="RefSeq" id="WP_132767210.1">
    <property type="nucleotide sequence ID" value="NZ_SMAB01000003.1"/>
</dbReference>
<evidence type="ECO:0000313" key="3">
    <source>
        <dbReference type="Proteomes" id="UP000295788"/>
    </source>
</evidence>
<dbReference type="AlphaFoldDB" id="A0A4R3KKN6"/>
<organism evidence="2 3">
    <name type="scientific">Tepidibacillus fermentans</name>
    <dbReference type="NCBI Taxonomy" id="1281767"/>
    <lineage>
        <taxon>Bacteria</taxon>
        <taxon>Bacillati</taxon>
        <taxon>Bacillota</taxon>
        <taxon>Bacilli</taxon>
        <taxon>Bacillales</taxon>
        <taxon>Bacillaceae</taxon>
        <taxon>Tepidibacillus</taxon>
    </lineage>
</organism>
<comment type="caution">
    <text evidence="2">The sequence shown here is derived from an EMBL/GenBank/DDBJ whole genome shotgun (WGS) entry which is preliminary data.</text>
</comment>
<evidence type="ECO:0000313" key="2">
    <source>
        <dbReference type="EMBL" id="TCS83811.1"/>
    </source>
</evidence>
<keyword evidence="1" id="KW-1133">Transmembrane helix</keyword>
<sequence length="65" mass="7503">MGRLAQGMITGGIVAAVIGIVMRRSRHNQKMLNRYMNMLINMMAKNGMFRLIGNSRFFRNMVRAR</sequence>